<protein>
    <recommendedName>
        <fullName evidence="3">PhnO</fullName>
    </recommendedName>
</protein>
<dbReference type="KEGG" id="pox:MB84_24225"/>
<dbReference type="OrthoDB" id="9814727at2"/>
<name>A0A0E3U8P1_9BURK</name>
<reference evidence="1" key="1">
    <citation type="submission" date="2016-06" db="EMBL/GenBank/DDBJ databases">
        <title>Pandoraea oxalativorans DSM 23570 Genome Sequencing.</title>
        <authorList>
            <person name="Ee R."/>
            <person name="Lim Y.-L."/>
            <person name="Yong D."/>
            <person name="Yin W.-F."/>
            <person name="Chan K.-G."/>
        </authorList>
    </citation>
    <scope>NUCLEOTIDE SEQUENCE</scope>
    <source>
        <strain evidence="1">DSM 23570</strain>
    </source>
</reference>
<evidence type="ECO:0000313" key="2">
    <source>
        <dbReference type="Proteomes" id="UP000035050"/>
    </source>
</evidence>
<keyword evidence="2" id="KW-1185">Reference proteome</keyword>
<dbReference type="Pfam" id="PF12112">
    <property type="entry name" value="DUF3579"/>
    <property type="match status" value="1"/>
</dbReference>
<dbReference type="InterPro" id="IPR021969">
    <property type="entry name" value="DUF3579"/>
</dbReference>
<dbReference type="Proteomes" id="UP000035050">
    <property type="component" value="Chromosome"/>
</dbReference>
<proteinExistence type="predicted"/>
<organism evidence="1 2">
    <name type="scientific">Pandoraea oxalativorans</name>
    <dbReference type="NCBI Taxonomy" id="573737"/>
    <lineage>
        <taxon>Bacteria</taxon>
        <taxon>Pseudomonadati</taxon>
        <taxon>Pseudomonadota</taxon>
        <taxon>Betaproteobacteria</taxon>
        <taxon>Burkholderiales</taxon>
        <taxon>Burkholderiaceae</taxon>
        <taxon>Pandoraea</taxon>
    </lineage>
</organism>
<dbReference type="AlphaFoldDB" id="A0A0E3U8P1"/>
<dbReference type="Gene3D" id="3.30.70.2340">
    <property type="entry name" value="Uncharacterised protein PF12112 family, DUF3579"/>
    <property type="match status" value="1"/>
</dbReference>
<accession>A0A0E3U8P1</accession>
<gene>
    <name evidence="1" type="ORF">MB84_24225</name>
</gene>
<dbReference type="EMBL" id="CP011253">
    <property type="protein sequence ID" value="AKC71894.1"/>
    <property type="molecule type" value="Genomic_DNA"/>
</dbReference>
<evidence type="ECO:0008006" key="3">
    <source>
        <dbReference type="Google" id="ProtNLM"/>
    </source>
</evidence>
<sequence length="104" mass="11861">MTDQVSAREYFIQGLTLDGKKFRPSDWAERLCGAVSFCGRSNSGPNAYMQYSPYVRPTMVGDVKCVVVDERLREIEPRMFDFVMSFARDNGLQMTEACFVPDVK</sequence>
<dbReference type="HOGENOM" id="CLU_154671_1_0_4"/>
<evidence type="ECO:0000313" key="1">
    <source>
        <dbReference type="EMBL" id="AKC71894.1"/>
    </source>
</evidence>
<dbReference type="PATRIC" id="fig|573737.6.peg.625"/>
<dbReference type="RefSeq" id="WP_046292977.1">
    <property type="nucleotide sequence ID" value="NZ_CP011253.3"/>
</dbReference>